<dbReference type="PROSITE" id="PS50943">
    <property type="entry name" value="HTH_CROC1"/>
    <property type="match status" value="1"/>
</dbReference>
<dbReference type="EMBL" id="POUI01000009">
    <property type="protein sequence ID" value="PNF82822.1"/>
    <property type="molecule type" value="Genomic_DNA"/>
</dbReference>
<organism evidence="3 4">
    <name type="scientific">Stutzerimonas decontaminans</name>
    <dbReference type="NCBI Taxonomy" id="3022791"/>
    <lineage>
        <taxon>Bacteria</taxon>
        <taxon>Pseudomonadati</taxon>
        <taxon>Pseudomonadota</taxon>
        <taxon>Gammaproteobacteria</taxon>
        <taxon>Pseudomonadales</taxon>
        <taxon>Pseudomonadaceae</taxon>
        <taxon>Stutzerimonas</taxon>
    </lineage>
</organism>
<dbReference type="Proteomes" id="UP000236021">
    <property type="component" value="Unassembled WGS sequence"/>
</dbReference>
<dbReference type="Gene3D" id="1.10.260.40">
    <property type="entry name" value="lambda repressor-like DNA-binding domains"/>
    <property type="match status" value="1"/>
</dbReference>
<dbReference type="SMART" id="SM00530">
    <property type="entry name" value="HTH_XRE"/>
    <property type="match status" value="1"/>
</dbReference>
<evidence type="ECO:0000313" key="3">
    <source>
        <dbReference type="EMBL" id="PNF82822.1"/>
    </source>
</evidence>
<dbReference type="SUPFAM" id="SSF47413">
    <property type="entry name" value="lambda repressor-like DNA-binding domains"/>
    <property type="match status" value="1"/>
</dbReference>
<dbReference type="InterPro" id="IPR001387">
    <property type="entry name" value="Cro/C1-type_HTH"/>
</dbReference>
<dbReference type="InterPro" id="IPR010982">
    <property type="entry name" value="Lambda_DNA-bd_dom_sf"/>
</dbReference>
<evidence type="ECO:0000256" key="1">
    <source>
        <dbReference type="ARBA" id="ARBA00023125"/>
    </source>
</evidence>
<keyword evidence="4" id="KW-1185">Reference proteome</keyword>
<evidence type="ECO:0000313" key="4">
    <source>
        <dbReference type="Proteomes" id="UP000236021"/>
    </source>
</evidence>
<gene>
    <name evidence="3" type="ORF">CXK93_21825</name>
</gene>
<dbReference type="RefSeq" id="WP_102857254.1">
    <property type="nucleotide sequence ID" value="NZ_JAMOHT010000013.1"/>
</dbReference>
<comment type="caution">
    <text evidence="3">The sequence shown here is derived from an EMBL/GenBank/DDBJ whole genome shotgun (WGS) entry which is preliminary data.</text>
</comment>
<feature type="domain" description="HTH cro/C1-type" evidence="2">
    <location>
        <begin position="16"/>
        <end position="70"/>
    </location>
</feature>
<name>A0ABX4VUV1_9GAMM</name>
<protein>
    <submittedName>
        <fullName evidence="3">Transcriptional regulator</fullName>
    </submittedName>
</protein>
<dbReference type="CDD" id="cd00093">
    <property type="entry name" value="HTH_XRE"/>
    <property type="match status" value="1"/>
</dbReference>
<reference evidence="3 4" key="1">
    <citation type="submission" date="2018-01" db="EMBL/GenBank/DDBJ databases">
        <title>Denitrification phenotypes of diverse strains of Pseudomonas stutzeri.</title>
        <authorList>
            <person name="Milligan D.A."/>
            <person name="Bergaust L."/>
            <person name="Bakken L.R."/>
            <person name="Frostegard A."/>
        </authorList>
    </citation>
    <scope>NUCLEOTIDE SEQUENCE [LARGE SCALE GENOMIC DNA]</scope>
    <source>
        <strain evidence="3 4">ST27MN3</strain>
    </source>
</reference>
<accession>A0ABX4VUV1</accession>
<keyword evidence="1" id="KW-0238">DNA-binding</keyword>
<dbReference type="PANTHER" id="PTHR46558">
    <property type="entry name" value="TRACRIPTIONAL REGULATORY PROTEIN-RELATED-RELATED"/>
    <property type="match status" value="1"/>
</dbReference>
<dbReference type="Pfam" id="PF01381">
    <property type="entry name" value="HTH_3"/>
    <property type="match status" value="1"/>
</dbReference>
<dbReference type="PANTHER" id="PTHR46558:SF11">
    <property type="entry name" value="HTH-TYPE TRANSCRIPTIONAL REGULATOR XRE"/>
    <property type="match status" value="1"/>
</dbReference>
<sequence length="118" mass="13230">MTKQQQERAMTIASNLKKFRVAKKLTQREVWEGAGVSKSSYTAYEAGRSEPTAETIVRLALVLGVSTDELLLSDTERTVSEDMAPILKRFESLPPDIRNQARIALKGVLFGYEQEALR</sequence>
<proteinExistence type="predicted"/>
<evidence type="ECO:0000259" key="2">
    <source>
        <dbReference type="PROSITE" id="PS50943"/>
    </source>
</evidence>